<sequence length="184" mass="20065">MSDLEAAKRIEPSLAIIPLDTTFELFRLPSADAGRFVRILESLFSKALQYSIENPSSQSLKDASGAVASEKSSGEGYVSITRTVNEISILVDAQVGDELRRNEEWIKESRGGIVEYEGPYGCLRVRGPMPLHLTGIAANFTKTLQVAGIAVFLISTWDTDWIFVKQDKVAAAGQALEADGWVVT</sequence>
<evidence type="ECO:0000259" key="1">
    <source>
        <dbReference type="Pfam" id="PF13840"/>
    </source>
</evidence>
<reference evidence="2" key="1">
    <citation type="submission" date="2020-07" db="EMBL/GenBank/DDBJ databases">
        <title>Draft Genome Sequence of a Deep-Sea Yeast, Naganishia (Cryptococcus) liquefaciens strain N6.</title>
        <authorList>
            <person name="Han Y.W."/>
            <person name="Kajitani R."/>
            <person name="Morimoto H."/>
            <person name="Parhat M."/>
            <person name="Tsubouchi H."/>
            <person name="Bakenova O."/>
            <person name="Ogata M."/>
            <person name="Argunhan B."/>
            <person name="Aoki R."/>
            <person name="Kajiwara S."/>
            <person name="Itoh T."/>
            <person name="Iwasaki H."/>
        </authorList>
    </citation>
    <scope>NUCLEOTIDE SEQUENCE</scope>
    <source>
        <strain evidence="2">N6</strain>
    </source>
</reference>
<dbReference type="SUPFAM" id="SSF55021">
    <property type="entry name" value="ACT-like"/>
    <property type="match status" value="1"/>
</dbReference>
<protein>
    <recommendedName>
        <fullName evidence="1">CASTOR ACT domain-containing protein</fullName>
    </recommendedName>
</protein>
<evidence type="ECO:0000313" key="3">
    <source>
        <dbReference type="Proteomes" id="UP000620104"/>
    </source>
</evidence>
<feature type="domain" description="CASTOR ACT" evidence="1">
    <location>
        <begin position="119"/>
        <end position="177"/>
    </location>
</feature>
<keyword evidence="3" id="KW-1185">Reference proteome</keyword>
<comment type="caution">
    <text evidence="2">The sequence shown here is derived from an EMBL/GenBank/DDBJ whole genome shotgun (WGS) entry which is preliminary data.</text>
</comment>
<dbReference type="GO" id="GO:0046394">
    <property type="term" value="P:carboxylic acid biosynthetic process"/>
    <property type="evidence" value="ECO:0007669"/>
    <property type="project" value="UniProtKB-ARBA"/>
</dbReference>
<dbReference type="AlphaFoldDB" id="A0A8H3YDI7"/>
<dbReference type="PANTHER" id="PTHR31131">
    <property type="entry name" value="CHROMOSOME 1, WHOLE GENOME SHOTGUN SEQUENCE"/>
    <property type="match status" value="1"/>
</dbReference>
<proteinExistence type="predicted"/>
<dbReference type="Pfam" id="PF13840">
    <property type="entry name" value="ACT_7"/>
    <property type="match status" value="1"/>
</dbReference>
<dbReference type="Proteomes" id="UP000620104">
    <property type="component" value="Unassembled WGS sequence"/>
</dbReference>
<dbReference type="OrthoDB" id="58529at2759"/>
<dbReference type="Gene3D" id="3.30.2130.10">
    <property type="entry name" value="VC0802-like"/>
    <property type="match status" value="1"/>
</dbReference>
<dbReference type="PANTHER" id="PTHR31131:SF6">
    <property type="entry name" value="CASTOR ACT DOMAIN-CONTAINING PROTEIN"/>
    <property type="match status" value="1"/>
</dbReference>
<dbReference type="InterPro" id="IPR045865">
    <property type="entry name" value="ACT-like_dom_sf"/>
</dbReference>
<accession>A0A8H3YDI7</accession>
<organism evidence="2 3">
    <name type="scientific">Naganishia liquefaciens</name>
    <dbReference type="NCBI Taxonomy" id="104408"/>
    <lineage>
        <taxon>Eukaryota</taxon>
        <taxon>Fungi</taxon>
        <taxon>Dikarya</taxon>
        <taxon>Basidiomycota</taxon>
        <taxon>Agaricomycotina</taxon>
        <taxon>Tremellomycetes</taxon>
        <taxon>Filobasidiales</taxon>
        <taxon>Filobasidiaceae</taxon>
        <taxon>Naganishia</taxon>
    </lineage>
</organism>
<dbReference type="EMBL" id="BLZA01000007">
    <property type="protein sequence ID" value="GHJ84327.1"/>
    <property type="molecule type" value="Genomic_DNA"/>
</dbReference>
<name>A0A8H3YDI7_9TREE</name>
<evidence type="ECO:0000313" key="2">
    <source>
        <dbReference type="EMBL" id="GHJ84327.1"/>
    </source>
</evidence>
<dbReference type="InterPro" id="IPR051719">
    <property type="entry name" value="CASTOR_mTORC1"/>
</dbReference>
<gene>
    <name evidence="2" type="ORF">NliqN6_0729</name>
</gene>
<dbReference type="InterPro" id="IPR027795">
    <property type="entry name" value="CASTOR_ACT_dom"/>
</dbReference>
<dbReference type="GO" id="GO:0006520">
    <property type="term" value="P:amino acid metabolic process"/>
    <property type="evidence" value="ECO:0007669"/>
    <property type="project" value="UniProtKB-ARBA"/>
</dbReference>